<evidence type="ECO:0000313" key="2">
    <source>
        <dbReference type="Proteomes" id="UP000008553"/>
    </source>
</evidence>
<evidence type="ECO:0000313" key="1">
    <source>
        <dbReference type="EMBL" id="EAA18894.1"/>
    </source>
</evidence>
<organism evidence="1 2">
    <name type="scientific">Plasmodium yoelii yoelii</name>
    <dbReference type="NCBI Taxonomy" id="73239"/>
    <lineage>
        <taxon>Eukaryota</taxon>
        <taxon>Sar</taxon>
        <taxon>Alveolata</taxon>
        <taxon>Apicomplexa</taxon>
        <taxon>Aconoidasida</taxon>
        <taxon>Haemosporida</taxon>
        <taxon>Plasmodiidae</taxon>
        <taxon>Plasmodium</taxon>
        <taxon>Plasmodium (Vinckeia)</taxon>
    </lineage>
</organism>
<proteinExistence type="predicted"/>
<dbReference type="InParanoid" id="Q7RA58"/>
<dbReference type="PaxDb" id="73239-Q7RA58"/>
<name>Q7RA58_PLAYO</name>
<comment type="caution">
    <text evidence="1">The sequence shown here is derived from an EMBL/GenBank/DDBJ whole genome shotgun (WGS) entry which is preliminary data.</text>
</comment>
<keyword evidence="2" id="KW-1185">Reference proteome</keyword>
<sequence length="16" mass="1808">NKKIINITILGINIKL</sequence>
<feature type="non-terminal residue" evidence="1">
    <location>
        <position position="1"/>
    </location>
</feature>
<accession>Q7RA58</accession>
<dbReference type="Proteomes" id="UP000008553">
    <property type="component" value="Unassembled WGS sequence"/>
</dbReference>
<dbReference type="AlphaFoldDB" id="Q7RA58"/>
<reference evidence="1 2" key="1">
    <citation type="journal article" date="2002" name="Nature">
        <title>Genome sequence and comparative analysis of the model rodent malaria parasite Plasmodium yoelii yoelii.</title>
        <authorList>
            <person name="Carlton J.M."/>
            <person name="Angiuoli S.V."/>
            <person name="Suh B.B."/>
            <person name="Kooij T.W."/>
            <person name="Pertea M."/>
            <person name="Silva J.C."/>
            <person name="Ermolaeva M.D."/>
            <person name="Allen J.E."/>
            <person name="Selengut J.D."/>
            <person name="Koo H.L."/>
            <person name="Peterson J.D."/>
            <person name="Pop M."/>
            <person name="Kosack D.S."/>
            <person name="Shumway M.F."/>
            <person name="Bidwell S.L."/>
            <person name="Shallom S.J."/>
            <person name="van Aken S.E."/>
            <person name="Riedmuller S.B."/>
            <person name="Feldblyum T.V."/>
            <person name="Cho J.K."/>
            <person name="Quackenbush J."/>
            <person name="Sedegah M."/>
            <person name="Shoaibi A."/>
            <person name="Cummings L.M."/>
            <person name="Florens L."/>
            <person name="Yates J.R."/>
            <person name="Raine J.D."/>
            <person name="Sinden R.E."/>
            <person name="Harris M.A."/>
            <person name="Cunningham D.A."/>
            <person name="Preiser P.R."/>
            <person name="Bergman L.W."/>
            <person name="Vaidya A.B."/>
            <person name="van Lin L.H."/>
            <person name="Janse C.J."/>
            <person name="Waters A.P."/>
            <person name="Smith H.O."/>
            <person name="White O.R."/>
            <person name="Salzberg S.L."/>
            <person name="Venter J.C."/>
            <person name="Fraser C.M."/>
            <person name="Hoffman S.L."/>
            <person name="Gardner M.J."/>
            <person name="Carucci D.J."/>
        </authorList>
    </citation>
    <scope>NUCLEOTIDE SEQUENCE [LARGE SCALE GENOMIC DNA]</scope>
    <source>
        <strain evidence="1 2">17XNL</strain>
    </source>
</reference>
<protein>
    <submittedName>
        <fullName evidence="1">Uncharacterized protein</fullName>
    </submittedName>
</protein>
<dbReference type="EMBL" id="AABL01002275">
    <property type="protein sequence ID" value="EAA18894.1"/>
    <property type="molecule type" value="Genomic_DNA"/>
</dbReference>
<gene>
    <name evidence="1" type="ORF">PY06646</name>
</gene>